<accession>A0A1R3JR07</accession>
<name>A0A1R3JR07_COCAP</name>
<gene>
    <name evidence="2" type="ORF">CCACVL1_04640</name>
</gene>
<evidence type="ECO:0000313" key="3">
    <source>
        <dbReference type="Proteomes" id="UP000188268"/>
    </source>
</evidence>
<organism evidence="2 3">
    <name type="scientific">Corchorus capsularis</name>
    <name type="common">Jute</name>
    <dbReference type="NCBI Taxonomy" id="210143"/>
    <lineage>
        <taxon>Eukaryota</taxon>
        <taxon>Viridiplantae</taxon>
        <taxon>Streptophyta</taxon>
        <taxon>Embryophyta</taxon>
        <taxon>Tracheophyta</taxon>
        <taxon>Spermatophyta</taxon>
        <taxon>Magnoliopsida</taxon>
        <taxon>eudicotyledons</taxon>
        <taxon>Gunneridae</taxon>
        <taxon>Pentapetalae</taxon>
        <taxon>rosids</taxon>
        <taxon>malvids</taxon>
        <taxon>Malvales</taxon>
        <taxon>Malvaceae</taxon>
        <taxon>Grewioideae</taxon>
        <taxon>Apeibeae</taxon>
        <taxon>Corchorus</taxon>
    </lineage>
</organism>
<protein>
    <submittedName>
        <fullName evidence="2">Uncharacterized protein</fullName>
    </submittedName>
</protein>
<evidence type="ECO:0000256" key="1">
    <source>
        <dbReference type="SAM" id="MobiDB-lite"/>
    </source>
</evidence>
<comment type="caution">
    <text evidence="2">The sequence shown here is derived from an EMBL/GenBank/DDBJ whole genome shotgun (WGS) entry which is preliminary data.</text>
</comment>
<feature type="non-terminal residue" evidence="2">
    <location>
        <position position="27"/>
    </location>
</feature>
<sequence length="27" mass="3172">MGSTCKEEQRKEIGGGREEQETDEWKM</sequence>
<proteinExistence type="predicted"/>
<dbReference type="Proteomes" id="UP000188268">
    <property type="component" value="Unassembled WGS sequence"/>
</dbReference>
<dbReference type="Gramene" id="OMO97127">
    <property type="protein sequence ID" value="OMO97127"/>
    <property type="gene ID" value="CCACVL1_04640"/>
</dbReference>
<reference evidence="2 3" key="1">
    <citation type="submission" date="2013-09" db="EMBL/GenBank/DDBJ databases">
        <title>Corchorus capsularis genome sequencing.</title>
        <authorList>
            <person name="Alam M."/>
            <person name="Haque M.S."/>
            <person name="Islam M.S."/>
            <person name="Emdad E.M."/>
            <person name="Islam M.M."/>
            <person name="Ahmed B."/>
            <person name="Halim A."/>
            <person name="Hossen Q.M.M."/>
            <person name="Hossain M.Z."/>
            <person name="Ahmed R."/>
            <person name="Khan M.M."/>
            <person name="Islam R."/>
            <person name="Rashid M.M."/>
            <person name="Khan S.A."/>
            <person name="Rahman M.S."/>
            <person name="Alam M."/>
        </authorList>
    </citation>
    <scope>NUCLEOTIDE SEQUENCE [LARGE SCALE GENOMIC DNA]</scope>
    <source>
        <strain evidence="3">cv. CVL-1</strain>
        <tissue evidence="2">Whole seedling</tissue>
    </source>
</reference>
<dbReference type="AlphaFoldDB" id="A0A1R3JR07"/>
<feature type="region of interest" description="Disordered" evidence="1">
    <location>
        <begin position="1"/>
        <end position="27"/>
    </location>
</feature>
<keyword evidence="3" id="KW-1185">Reference proteome</keyword>
<dbReference type="EMBL" id="AWWV01007256">
    <property type="protein sequence ID" value="OMO97127.1"/>
    <property type="molecule type" value="Genomic_DNA"/>
</dbReference>
<evidence type="ECO:0000313" key="2">
    <source>
        <dbReference type="EMBL" id="OMO97127.1"/>
    </source>
</evidence>